<dbReference type="Gene3D" id="1.10.1660.10">
    <property type="match status" value="1"/>
</dbReference>
<gene>
    <name evidence="3" type="ORF">HED64_18355</name>
</gene>
<dbReference type="SMART" id="SM00422">
    <property type="entry name" value="HTH_MERR"/>
    <property type="match status" value="1"/>
</dbReference>
<protein>
    <submittedName>
        <fullName evidence="3">MerR family transcriptional regulator</fullName>
    </submittedName>
</protein>
<dbReference type="InterPro" id="IPR010499">
    <property type="entry name" value="AraC_E-bd"/>
</dbReference>
<comment type="caution">
    <text evidence="3">The sequence shown here is derived from an EMBL/GenBank/DDBJ whole genome shotgun (WGS) entry which is preliminary data.</text>
</comment>
<dbReference type="Pfam" id="PF06445">
    <property type="entry name" value="GyrI-like"/>
    <property type="match status" value="1"/>
</dbReference>
<name>A0ABX1GAQ3_9MICC</name>
<evidence type="ECO:0000313" key="4">
    <source>
        <dbReference type="Proteomes" id="UP000746595"/>
    </source>
</evidence>
<dbReference type="RefSeq" id="WP_168153405.1">
    <property type="nucleotide sequence ID" value="NZ_JAAWVT010000013.1"/>
</dbReference>
<keyword evidence="4" id="KW-1185">Reference proteome</keyword>
<dbReference type="EMBL" id="JAAWVT010000013">
    <property type="protein sequence ID" value="NKG22661.1"/>
    <property type="molecule type" value="Genomic_DNA"/>
</dbReference>
<dbReference type="InterPro" id="IPR047057">
    <property type="entry name" value="MerR_fam"/>
</dbReference>
<keyword evidence="1" id="KW-0238">DNA-binding</keyword>
<dbReference type="SUPFAM" id="SSF55136">
    <property type="entry name" value="Probable bacterial effector-binding domain"/>
    <property type="match status" value="1"/>
</dbReference>
<dbReference type="PROSITE" id="PS50937">
    <property type="entry name" value="HTH_MERR_2"/>
    <property type="match status" value="1"/>
</dbReference>
<dbReference type="Gene3D" id="3.20.80.10">
    <property type="entry name" value="Regulatory factor, effector binding domain"/>
    <property type="match status" value="1"/>
</dbReference>
<evidence type="ECO:0000313" key="3">
    <source>
        <dbReference type="EMBL" id="NKG22661.1"/>
    </source>
</evidence>
<dbReference type="SUPFAM" id="SSF46955">
    <property type="entry name" value="Putative DNA-binding domain"/>
    <property type="match status" value="1"/>
</dbReference>
<dbReference type="InterPro" id="IPR009061">
    <property type="entry name" value="DNA-bd_dom_put_sf"/>
</dbReference>
<dbReference type="PANTHER" id="PTHR30204">
    <property type="entry name" value="REDOX-CYCLING DRUG-SENSING TRANSCRIPTIONAL ACTIVATOR SOXR"/>
    <property type="match status" value="1"/>
</dbReference>
<dbReference type="InterPro" id="IPR000551">
    <property type="entry name" value="MerR-type_HTH_dom"/>
</dbReference>
<proteinExistence type="predicted"/>
<dbReference type="Pfam" id="PF13411">
    <property type="entry name" value="MerR_1"/>
    <property type="match status" value="1"/>
</dbReference>
<dbReference type="SMART" id="SM00871">
    <property type="entry name" value="AraC_E_bind"/>
    <property type="match status" value="1"/>
</dbReference>
<sequence length="276" mass="30032">MFSIGEFASIGQVSVRMLRHYDDIGLLPPARVDPHSGYRSYKGRQFAVLGAILAYKDLGFRLDEVARIVQGEVDDLALHTMLTSRRTELARQLDLDSARLGRLDMRLRHLEGAPLMSTITTELKPLPAQHVAQACAVVPGFGPENITPIIGPLFGRLARDLVAAGVRPGPRSLAMYEAIESGDGEGARAYAAFLVDADVEPGIGFAIADVPGAALAATTVHYGSMDTIGTSWEALHAWIEENNYELAGVCRELYIVSEPEPQENWVTELQQPVIRA</sequence>
<accession>A0ABX1GAQ3</accession>
<dbReference type="PANTHER" id="PTHR30204:SF97">
    <property type="entry name" value="MERR FAMILY REGULATORY PROTEIN"/>
    <property type="match status" value="1"/>
</dbReference>
<reference evidence="3 4" key="1">
    <citation type="submission" date="2020-04" db="EMBL/GenBank/DDBJ databases">
        <title>Paeniglutamicibacter sp. ANT13_2, a novel actinomycete isolated from sediment in Antarctica.</title>
        <authorList>
            <person name="Sakdapetsiri C."/>
            <person name="Pinyakong O."/>
        </authorList>
    </citation>
    <scope>NUCLEOTIDE SEQUENCE [LARGE SCALE GENOMIC DNA]</scope>
    <source>
        <strain evidence="3 4">ANT13_2</strain>
    </source>
</reference>
<dbReference type="CDD" id="cd01107">
    <property type="entry name" value="HTH_BmrR"/>
    <property type="match status" value="1"/>
</dbReference>
<evidence type="ECO:0000256" key="1">
    <source>
        <dbReference type="ARBA" id="ARBA00023125"/>
    </source>
</evidence>
<dbReference type="InterPro" id="IPR011256">
    <property type="entry name" value="Reg_factor_effector_dom_sf"/>
</dbReference>
<dbReference type="Proteomes" id="UP000746595">
    <property type="component" value="Unassembled WGS sequence"/>
</dbReference>
<feature type="domain" description="HTH merR-type" evidence="2">
    <location>
        <begin position="1"/>
        <end position="71"/>
    </location>
</feature>
<organism evidence="3 4">
    <name type="scientific">Paeniglutamicibacter terrestris</name>
    <dbReference type="NCBI Taxonomy" id="2723403"/>
    <lineage>
        <taxon>Bacteria</taxon>
        <taxon>Bacillati</taxon>
        <taxon>Actinomycetota</taxon>
        <taxon>Actinomycetes</taxon>
        <taxon>Micrococcales</taxon>
        <taxon>Micrococcaceae</taxon>
        <taxon>Paeniglutamicibacter</taxon>
    </lineage>
</organism>
<evidence type="ECO:0000259" key="2">
    <source>
        <dbReference type="PROSITE" id="PS50937"/>
    </source>
</evidence>
<dbReference type="InterPro" id="IPR029442">
    <property type="entry name" value="GyrI-like"/>
</dbReference>